<evidence type="ECO:0000256" key="3">
    <source>
        <dbReference type="ARBA" id="ARBA00022475"/>
    </source>
</evidence>
<reference evidence="11 12" key="1">
    <citation type="submission" date="2019-03" db="EMBL/GenBank/DDBJ databases">
        <title>Genomic Encyclopedia of Type Strains, Phase III (KMG-III): the genomes of soil and plant-associated and newly described type strains.</title>
        <authorList>
            <person name="Whitman W."/>
        </authorList>
    </citation>
    <scope>NUCLEOTIDE SEQUENCE [LARGE SCALE GENOMIC DNA]</scope>
    <source>
        <strain evidence="11 12">CGMCC 1.7660</strain>
    </source>
</reference>
<feature type="transmembrane region" description="Helical" evidence="10">
    <location>
        <begin position="263"/>
        <end position="282"/>
    </location>
</feature>
<evidence type="ECO:0000256" key="8">
    <source>
        <dbReference type="ARBA" id="ARBA00023136"/>
    </source>
</evidence>
<proteinExistence type="inferred from homology"/>
<dbReference type="PANTHER" id="PTHR11795">
    <property type="entry name" value="BRANCHED-CHAIN AMINO ACID TRANSPORT SYSTEM PERMEASE PROTEIN LIVH"/>
    <property type="match status" value="1"/>
</dbReference>
<keyword evidence="2" id="KW-0813">Transport</keyword>
<dbReference type="Proteomes" id="UP000295783">
    <property type="component" value="Unassembled WGS sequence"/>
</dbReference>
<dbReference type="CDD" id="cd06582">
    <property type="entry name" value="TM_PBP1_LivH_like"/>
    <property type="match status" value="1"/>
</dbReference>
<dbReference type="EMBL" id="SNYW01000006">
    <property type="protein sequence ID" value="TDQ83841.1"/>
    <property type="molecule type" value="Genomic_DNA"/>
</dbReference>
<evidence type="ECO:0000256" key="4">
    <source>
        <dbReference type="ARBA" id="ARBA00022519"/>
    </source>
</evidence>
<dbReference type="GO" id="GO:0005304">
    <property type="term" value="F:L-valine transmembrane transporter activity"/>
    <property type="evidence" value="ECO:0007669"/>
    <property type="project" value="TreeGrafter"/>
</dbReference>
<comment type="similarity">
    <text evidence="9">Belongs to the binding-protein-dependent transport system permease family. LivHM subfamily.</text>
</comment>
<dbReference type="GO" id="GO:1903806">
    <property type="term" value="P:L-isoleucine import across plasma membrane"/>
    <property type="evidence" value="ECO:0007669"/>
    <property type="project" value="TreeGrafter"/>
</dbReference>
<feature type="transmembrane region" description="Helical" evidence="10">
    <location>
        <begin position="89"/>
        <end position="109"/>
    </location>
</feature>
<organism evidence="11 12">
    <name type="scientific">Dongia mobilis</name>
    <dbReference type="NCBI Taxonomy" id="578943"/>
    <lineage>
        <taxon>Bacteria</taxon>
        <taxon>Pseudomonadati</taxon>
        <taxon>Pseudomonadota</taxon>
        <taxon>Alphaproteobacteria</taxon>
        <taxon>Rhodospirillales</taxon>
        <taxon>Dongiaceae</taxon>
        <taxon>Dongia</taxon>
    </lineage>
</organism>
<accession>A0A4V3DF76</accession>
<feature type="transmembrane region" description="Helical" evidence="10">
    <location>
        <begin position="50"/>
        <end position="77"/>
    </location>
</feature>
<keyword evidence="6" id="KW-0029">Amino-acid transport</keyword>
<evidence type="ECO:0000256" key="5">
    <source>
        <dbReference type="ARBA" id="ARBA00022692"/>
    </source>
</evidence>
<dbReference type="GO" id="GO:0005886">
    <property type="term" value="C:plasma membrane"/>
    <property type="evidence" value="ECO:0007669"/>
    <property type="project" value="UniProtKB-SubCell"/>
</dbReference>
<keyword evidence="8 10" id="KW-0472">Membrane</keyword>
<dbReference type="GO" id="GO:0015192">
    <property type="term" value="F:L-phenylalanine transmembrane transporter activity"/>
    <property type="evidence" value="ECO:0007669"/>
    <property type="project" value="TreeGrafter"/>
</dbReference>
<gene>
    <name evidence="11" type="ORF">A8950_0385</name>
</gene>
<dbReference type="GO" id="GO:0015188">
    <property type="term" value="F:L-isoleucine transmembrane transporter activity"/>
    <property type="evidence" value="ECO:0007669"/>
    <property type="project" value="TreeGrafter"/>
</dbReference>
<dbReference type="GO" id="GO:0015190">
    <property type="term" value="F:L-leucine transmembrane transporter activity"/>
    <property type="evidence" value="ECO:0007669"/>
    <property type="project" value="TreeGrafter"/>
</dbReference>
<evidence type="ECO:0000256" key="9">
    <source>
        <dbReference type="ARBA" id="ARBA00037998"/>
    </source>
</evidence>
<keyword evidence="7 10" id="KW-1133">Transmembrane helix</keyword>
<dbReference type="RefSeq" id="WP_133611876.1">
    <property type="nucleotide sequence ID" value="NZ_SNYW01000006.1"/>
</dbReference>
<dbReference type="GO" id="GO:0042941">
    <property type="term" value="P:D-alanine transmembrane transport"/>
    <property type="evidence" value="ECO:0007669"/>
    <property type="project" value="TreeGrafter"/>
</dbReference>
<keyword evidence="12" id="KW-1185">Reference proteome</keyword>
<sequence length="294" mass="30900">MEYFLQQGLNALALGGTYALLGLGLAVVFSVLGLINFAHGELMTLTGYGIFYTLLMGVPYPLALLAGVLIAALAAVLMERIAFRPVRNASPTTMLLTSFAVSTILHILFQNLISARPKAIPVPDAIIGAVSVGSMQIGIIQLLSIAITAVSLLGLTLFLKKSLLGIAMRAAAEDFNVARLMGVNANMVISTAFAISGILAGIAGVLWLFQRGSVDPMMGFLPVLKAFIAVVLGGLGSLTGAVIGGFILGIIEVSLRAYLPDGMLAYRDAISLTLVILVLFFLPQGIVPRRESVR</sequence>
<evidence type="ECO:0000313" key="11">
    <source>
        <dbReference type="EMBL" id="TDQ83841.1"/>
    </source>
</evidence>
<dbReference type="PANTHER" id="PTHR11795:SF371">
    <property type="entry name" value="HIGH-AFFINITY BRANCHED-CHAIN AMINO ACID TRANSPORT SYSTEM PERMEASE PROTEIN LIVH"/>
    <property type="match status" value="1"/>
</dbReference>
<evidence type="ECO:0000256" key="1">
    <source>
        <dbReference type="ARBA" id="ARBA00004651"/>
    </source>
</evidence>
<name>A0A4V3DF76_9PROT</name>
<comment type="subcellular location">
    <subcellularLocation>
        <location evidence="1">Cell membrane</location>
        <topology evidence="1">Multi-pass membrane protein</topology>
    </subcellularLocation>
</comment>
<feature type="transmembrane region" description="Helical" evidence="10">
    <location>
        <begin position="227"/>
        <end position="251"/>
    </location>
</feature>
<dbReference type="InterPro" id="IPR001851">
    <property type="entry name" value="ABC_transp_permease"/>
</dbReference>
<evidence type="ECO:0000256" key="10">
    <source>
        <dbReference type="SAM" id="Phobius"/>
    </source>
</evidence>
<comment type="caution">
    <text evidence="11">The sequence shown here is derived from an EMBL/GenBank/DDBJ whole genome shotgun (WGS) entry which is preliminary data.</text>
</comment>
<dbReference type="OrthoDB" id="9778908at2"/>
<evidence type="ECO:0000256" key="2">
    <source>
        <dbReference type="ARBA" id="ARBA00022448"/>
    </source>
</evidence>
<feature type="transmembrane region" description="Helical" evidence="10">
    <location>
        <begin position="12"/>
        <end position="38"/>
    </location>
</feature>
<evidence type="ECO:0000313" key="12">
    <source>
        <dbReference type="Proteomes" id="UP000295783"/>
    </source>
</evidence>
<keyword evidence="3" id="KW-1003">Cell membrane</keyword>
<dbReference type="AlphaFoldDB" id="A0A4V3DF76"/>
<keyword evidence="4" id="KW-0997">Cell inner membrane</keyword>
<feature type="transmembrane region" description="Helical" evidence="10">
    <location>
        <begin position="180"/>
        <end position="207"/>
    </location>
</feature>
<feature type="transmembrane region" description="Helical" evidence="10">
    <location>
        <begin position="139"/>
        <end position="159"/>
    </location>
</feature>
<evidence type="ECO:0000256" key="7">
    <source>
        <dbReference type="ARBA" id="ARBA00022989"/>
    </source>
</evidence>
<dbReference type="Pfam" id="PF02653">
    <property type="entry name" value="BPD_transp_2"/>
    <property type="match status" value="1"/>
</dbReference>
<keyword evidence="5 10" id="KW-0812">Transmembrane</keyword>
<protein>
    <submittedName>
        <fullName evidence="11">Amino acid/amide ABC transporter membrane protein 1 (HAAT family)</fullName>
    </submittedName>
</protein>
<dbReference type="InterPro" id="IPR052157">
    <property type="entry name" value="BCAA_transport_permease"/>
</dbReference>
<dbReference type="GO" id="GO:0015808">
    <property type="term" value="P:L-alanine transport"/>
    <property type="evidence" value="ECO:0007669"/>
    <property type="project" value="TreeGrafter"/>
</dbReference>
<evidence type="ECO:0000256" key="6">
    <source>
        <dbReference type="ARBA" id="ARBA00022970"/>
    </source>
</evidence>